<reference evidence="2" key="1">
    <citation type="submission" date="2023-03" db="EMBL/GenBank/DDBJ databases">
        <authorList>
            <person name="Shen W."/>
            <person name="Cai J."/>
        </authorList>
    </citation>
    <scope>NUCLEOTIDE SEQUENCE</scope>
    <source>
        <strain evidence="2">B226-2</strain>
    </source>
</reference>
<dbReference type="Gene3D" id="3.90.1200.10">
    <property type="match status" value="1"/>
</dbReference>
<comment type="caution">
    <text evidence="2">The sequence shown here is derived from an EMBL/GenBank/DDBJ whole genome shotgun (WGS) entry which is preliminary data.</text>
</comment>
<sequence length="259" mass="30084">MDFQLGQDWQLSPLKGDTGKAYVGLKNNAKVFVKRNTTPMLAALAKEGITPKLVWTKRTGNGDTFSAQEWLEGQLISPEEIGMRNDVVDVLYQLHHSKTLIQMLEKIGGETVTPKEMLQQYQAALPQPVETNQFLGLVFRYLKDNVPEFVEADKAVVHGDVNYRNWLVCRHYLYLVDWDSIMFSDPCVDLGTFLGHYRPKSAWKNWLLSYGMMPSQENLDKVYWYALFSLLQEVKKYYHRGEYTRMNEVILQLKRVFSE</sequence>
<name>A0AAW8TZY9_9ENTE</name>
<dbReference type="Pfam" id="PF01636">
    <property type="entry name" value="APH"/>
    <property type="match status" value="1"/>
</dbReference>
<dbReference type="RefSeq" id="WP_118341136.1">
    <property type="nucleotide sequence ID" value="NZ_CABJBY010000011.1"/>
</dbReference>
<dbReference type="PANTHER" id="PTHR40086">
    <property type="entry name" value="PHOSPHOTRANSFERASE YTMP-RELATED"/>
    <property type="match status" value="1"/>
</dbReference>
<dbReference type="Proteomes" id="UP001256711">
    <property type="component" value="Unassembled WGS sequence"/>
</dbReference>
<dbReference type="SUPFAM" id="SSF56112">
    <property type="entry name" value="Protein kinase-like (PK-like)"/>
    <property type="match status" value="1"/>
</dbReference>
<evidence type="ECO:0000259" key="1">
    <source>
        <dbReference type="Pfam" id="PF01636"/>
    </source>
</evidence>
<gene>
    <name evidence="2" type="ORF">P7H43_03650</name>
</gene>
<proteinExistence type="predicted"/>
<dbReference type="InterPro" id="IPR002575">
    <property type="entry name" value="Aminoglycoside_PTrfase"/>
</dbReference>
<dbReference type="EMBL" id="JARQBJ010000002">
    <property type="protein sequence ID" value="MDT2809567.1"/>
    <property type="molecule type" value="Genomic_DNA"/>
</dbReference>
<evidence type="ECO:0000313" key="3">
    <source>
        <dbReference type="Proteomes" id="UP001256711"/>
    </source>
</evidence>
<dbReference type="InterPro" id="IPR052077">
    <property type="entry name" value="CcrZ_PhaseVar_Mediator"/>
</dbReference>
<accession>A0AAW8TZY9</accession>
<dbReference type="InterPro" id="IPR011009">
    <property type="entry name" value="Kinase-like_dom_sf"/>
</dbReference>
<protein>
    <submittedName>
        <fullName evidence="2">Phosphotransferase family protein</fullName>
    </submittedName>
</protein>
<evidence type="ECO:0000313" key="2">
    <source>
        <dbReference type="EMBL" id="MDT2809567.1"/>
    </source>
</evidence>
<feature type="domain" description="Aminoglycoside phosphotransferase" evidence="1">
    <location>
        <begin position="40"/>
        <end position="211"/>
    </location>
</feature>
<dbReference type="PANTHER" id="PTHR40086:SF1">
    <property type="entry name" value="CELL CYCLE REGULATOR CCRZ"/>
    <property type="match status" value="1"/>
</dbReference>
<dbReference type="AlphaFoldDB" id="A0AAW8TZY9"/>
<organism evidence="2 3">
    <name type="scientific">Enterococcus asini</name>
    <dbReference type="NCBI Taxonomy" id="57732"/>
    <lineage>
        <taxon>Bacteria</taxon>
        <taxon>Bacillati</taxon>
        <taxon>Bacillota</taxon>
        <taxon>Bacilli</taxon>
        <taxon>Lactobacillales</taxon>
        <taxon>Enterococcaceae</taxon>
        <taxon>Enterococcus</taxon>
    </lineage>
</organism>